<gene>
    <name evidence="10" type="ORF">AB986_11085</name>
</gene>
<keyword evidence="9" id="KW-0482">Metalloprotease</keyword>
<dbReference type="GO" id="GO:0006508">
    <property type="term" value="P:proteolysis"/>
    <property type="evidence" value="ECO:0007669"/>
    <property type="project" value="UniProtKB-KW"/>
</dbReference>
<dbReference type="Gene3D" id="3.40.1830.10">
    <property type="entry name" value="Thermophilic metalloprotease (M29)"/>
    <property type="match status" value="1"/>
</dbReference>
<evidence type="ECO:0000256" key="7">
    <source>
        <dbReference type="ARBA" id="ARBA00022723"/>
    </source>
</evidence>
<dbReference type="STRING" id="157733.AB986_11085"/>
<evidence type="ECO:0000256" key="9">
    <source>
        <dbReference type="ARBA" id="ARBA00023049"/>
    </source>
</evidence>
<evidence type="ECO:0000313" key="11">
    <source>
        <dbReference type="Proteomes" id="UP000035996"/>
    </source>
</evidence>
<evidence type="ECO:0000313" key="10">
    <source>
        <dbReference type="EMBL" id="KMM36510.1"/>
    </source>
</evidence>
<dbReference type="PRINTS" id="PR00919">
    <property type="entry name" value="THERMOPTASE"/>
</dbReference>
<comment type="cofactor">
    <cofactor evidence="2">
        <name>Mg(2+)</name>
        <dbReference type="ChEBI" id="CHEBI:18420"/>
    </cofactor>
</comment>
<evidence type="ECO:0000256" key="8">
    <source>
        <dbReference type="ARBA" id="ARBA00022801"/>
    </source>
</evidence>
<comment type="cofactor">
    <cofactor evidence="3">
        <name>Zn(2+)</name>
        <dbReference type="ChEBI" id="CHEBI:29105"/>
    </cofactor>
</comment>
<evidence type="ECO:0000256" key="5">
    <source>
        <dbReference type="ARBA" id="ARBA00022438"/>
    </source>
</evidence>
<evidence type="ECO:0000256" key="4">
    <source>
        <dbReference type="ARBA" id="ARBA00008236"/>
    </source>
</evidence>
<dbReference type="GO" id="GO:0008237">
    <property type="term" value="F:metallopeptidase activity"/>
    <property type="evidence" value="ECO:0007669"/>
    <property type="project" value="UniProtKB-KW"/>
</dbReference>
<keyword evidence="11" id="KW-1185">Reference proteome</keyword>
<sequence>MATFHENLQKYADLAVKVGVNIQKGQTLVLNAPLTSAEFVRNIAESAYEAGAKNVHVEWNDENLTRIKFDKAPDEAFKEFPTWKAKGFEELAENGAAFLSITSSNPDLLKGVDPERISNASKTAGKAMEGYRNYIMSDHNSWSVVAVPSKAWAAKVFPDAPEEEQESKLWDAIFQATRVSTGDPVQSWKEHSANLEQKVEYLNKKHYKKLHYKAPGTDLTIELPDAHLWVGGVSENVKGDHFVANMPTEEVFTIPHKNGINGVVASTKPLSYGGTVIEDFSLTFEGGRIVNAEAKHGNETLQHLIETDEGSHYLGEVALVPHDSPISNAEIIFFNTLFDENASNHLAIGNAYSFCLEGGKNMSKEELEAAGANESVTHVDFMIGSEQMDIDGIKEDGSSEPIFRDGNWSI</sequence>
<reference evidence="10" key="1">
    <citation type="submission" date="2015-06" db="EMBL/GenBank/DDBJ databases">
        <authorList>
            <person name="Liu B."/>
            <person name="Wang J."/>
            <person name="Zhu Y."/>
            <person name="Liu G."/>
            <person name="Chen Q."/>
            <person name="Zheng C."/>
            <person name="Che J."/>
            <person name="Ge C."/>
            <person name="Shi H."/>
            <person name="Pan Z."/>
            <person name="Liu X."/>
        </authorList>
    </citation>
    <scope>NUCLEOTIDE SEQUENCE [LARGE SCALE GENOMIC DNA]</scope>
    <source>
        <strain evidence="10">DSM 16346</strain>
    </source>
</reference>
<comment type="similarity">
    <text evidence="4">Belongs to the peptidase M29 family.</text>
</comment>
<dbReference type="EMBL" id="LELK01000004">
    <property type="protein sequence ID" value="KMM36510.1"/>
    <property type="molecule type" value="Genomic_DNA"/>
</dbReference>
<comment type="caution">
    <text evidence="10">The sequence shown here is derived from an EMBL/GenBank/DDBJ whole genome shotgun (WGS) entry which is preliminary data.</text>
</comment>
<dbReference type="SUPFAM" id="SSF144052">
    <property type="entry name" value="Thermophilic metalloprotease-like"/>
    <property type="match status" value="1"/>
</dbReference>
<evidence type="ECO:0000256" key="2">
    <source>
        <dbReference type="ARBA" id="ARBA00001946"/>
    </source>
</evidence>
<dbReference type="PANTHER" id="PTHR34448">
    <property type="entry name" value="AMINOPEPTIDASE"/>
    <property type="match status" value="1"/>
</dbReference>
<proteinExistence type="inferred from homology"/>
<dbReference type="InterPro" id="IPR000787">
    <property type="entry name" value="Peptidase_M29"/>
</dbReference>
<evidence type="ECO:0000256" key="3">
    <source>
        <dbReference type="ARBA" id="ARBA00001947"/>
    </source>
</evidence>
<evidence type="ECO:0000256" key="6">
    <source>
        <dbReference type="ARBA" id="ARBA00022670"/>
    </source>
</evidence>
<accession>A0A0J6CTU5</accession>
<organism evidence="10 11">
    <name type="scientific">Guptibacillus hwajinpoensis</name>
    <dbReference type="NCBI Taxonomy" id="208199"/>
    <lineage>
        <taxon>Bacteria</taxon>
        <taxon>Bacillati</taxon>
        <taxon>Bacillota</taxon>
        <taxon>Bacilli</taxon>
        <taxon>Bacillales</taxon>
        <taxon>Guptibacillaceae</taxon>
        <taxon>Guptibacillus</taxon>
    </lineage>
</organism>
<dbReference type="AlphaFoldDB" id="A0A0J6CTU5"/>
<dbReference type="GO" id="GO:0004177">
    <property type="term" value="F:aminopeptidase activity"/>
    <property type="evidence" value="ECO:0007669"/>
    <property type="project" value="UniProtKB-KW"/>
</dbReference>
<keyword evidence="5" id="KW-0031">Aminopeptidase</keyword>
<dbReference type="InterPro" id="IPR035097">
    <property type="entry name" value="M29_N-terminal"/>
</dbReference>
<evidence type="ECO:0000256" key="1">
    <source>
        <dbReference type="ARBA" id="ARBA00001941"/>
    </source>
</evidence>
<dbReference type="Proteomes" id="UP000035996">
    <property type="component" value="Unassembled WGS sequence"/>
</dbReference>
<name>A0A0J6CTU5_9BACL</name>
<dbReference type="RefSeq" id="WP_048311222.1">
    <property type="nucleotide sequence ID" value="NZ_CP119526.1"/>
</dbReference>
<comment type="cofactor">
    <cofactor evidence="1">
        <name>Co(2+)</name>
        <dbReference type="ChEBI" id="CHEBI:48828"/>
    </cofactor>
</comment>
<keyword evidence="8" id="KW-0378">Hydrolase</keyword>
<dbReference type="PANTHER" id="PTHR34448:SF3">
    <property type="entry name" value="AMINOPEPTIDASE AMPS"/>
    <property type="match status" value="1"/>
</dbReference>
<dbReference type="PATRIC" id="fig|157733.3.peg.231"/>
<protein>
    <submittedName>
        <fullName evidence="10">Peptidase M29</fullName>
    </submittedName>
</protein>
<dbReference type="GO" id="GO:0046872">
    <property type="term" value="F:metal ion binding"/>
    <property type="evidence" value="ECO:0007669"/>
    <property type="project" value="UniProtKB-KW"/>
</dbReference>
<dbReference type="OrthoDB" id="9803993at2"/>
<keyword evidence="7" id="KW-0479">Metal-binding</keyword>
<keyword evidence="6" id="KW-0645">Protease</keyword>
<dbReference type="InterPro" id="IPR052170">
    <property type="entry name" value="M29_Exopeptidase"/>
</dbReference>
<dbReference type="Pfam" id="PF02073">
    <property type="entry name" value="Peptidase_M29"/>
    <property type="match status" value="1"/>
</dbReference>